<dbReference type="EMBL" id="JAHRHJ020000010">
    <property type="protein sequence ID" value="KAH9298511.1"/>
    <property type="molecule type" value="Genomic_DNA"/>
</dbReference>
<accession>A0AA38FEQ2</accession>
<name>A0AA38FEQ2_TAXCH</name>
<proteinExistence type="predicted"/>
<evidence type="ECO:0000313" key="3">
    <source>
        <dbReference type="Proteomes" id="UP000824469"/>
    </source>
</evidence>
<protein>
    <recommendedName>
        <fullName evidence="1">Reverse transcriptase Ty1/copia-type domain-containing protein</fullName>
    </recommendedName>
</protein>
<evidence type="ECO:0000259" key="1">
    <source>
        <dbReference type="Pfam" id="PF07727"/>
    </source>
</evidence>
<keyword evidence="3" id="KW-1185">Reference proteome</keyword>
<dbReference type="Pfam" id="PF07727">
    <property type="entry name" value="RVT_2"/>
    <property type="match status" value="1"/>
</dbReference>
<feature type="non-terminal residue" evidence="2">
    <location>
        <position position="77"/>
    </location>
</feature>
<comment type="caution">
    <text evidence="2">The sequence shown here is derived from an EMBL/GenBank/DDBJ whole genome shotgun (WGS) entry which is preliminary data.</text>
</comment>
<reference evidence="2 3" key="1">
    <citation type="journal article" date="2021" name="Nat. Plants">
        <title>The Taxus genome provides insights into paclitaxel biosynthesis.</title>
        <authorList>
            <person name="Xiong X."/>
            <person name="Gou J."/>
            <person name="Liao Q."/>
            <person name="Li Y."/>
            <person name="Zhou Q."/>
            <person name="Bi G."/>
            <person name="Li C."/>
            <person name="Du R."/>
            <person name="Wang X."/>
            <person name="Sun T."/>
            <person name="Guo L."/>
            <person name="Liang H."/>
            <person name="Lu P."/>
            <person name="Wu Y."/>
            <person name="Zhang Z."/>
            <person name="Ro D.K."/>
            <person name="Shang Y."/>
            <person name="Huang S."/>
            <person name="Yan J."/>
        </authorList>
    </citation>
    <scope>NUCLEOTIDE SEQUENCE [LARGE SCALE GENOMIC DNA]</scope>
    <source>
        <strain evidence="2">Ta-2019</strain>
    </source>
</reference>
<dbReference type="OMA" id="KKWVYTI"/>
<sequence length="77" mass="8968">KRTFPKKWVYTIKEGERGHKRYKARLVVKGFAQKLGIDFGEIFSPVVKMTSIHTILSLFAAEDLHLEHLDVKTDFLH</sequence>
<gene>
    <name evidence="2" type="ORF">KI387_030193</name>
</gene>
<feature type="non-terminal residue" evidence="2">
    <location>
        <position position="1"/>
    </location>
</feature>
<feature type="domain" description="Reverse transcriptase Ty1/copia-type" evidence="1">
    <location>
        <begin position="2"/>
        <end position="77"/>
    </location>
</feature>
<dbReference type="AlphaFoldDB" id="A0AA38FEQ2"/>
<organism evidence="2 3">
    <name type="scientific">Taxus chinensis</name>
    <name type="common">Chinese yew</name>
    <name type="synonym">Taxus wallichiana var. chinensis</name>
    <dbReference type="NCBI Taxonomy" id="29808"/>
    <lineage>
        <taxon>Eukaryota</taxon>
        <taxon>Viridiplantae</taxon>
        <taxon>Streptophyta</taxon>
        <taxon>Embryophyta</taxon>
        <taxon>Tracheophyta</taxon>
        <taxon>Spermatophyta</taxon>
        <taxon>Pinopsida</taxon>
        <taxon>Pinidae</taxon>
        <taxon>Conifers II</taxon>
        <taxon>Cupressales</taxon>
        <taxon>Taxaceae</taxon>
        <taxon>Taxus</taxon>
    </lineage>
</organism>
<evidence type="ECO:0000313" key="2">
    <source>
        <dbReference type="EMBL" id="KAH9298511.1"/>
    </source>
</evidence>
<dbReference type="InterPro" id="IPR013103">
    <property type="entry name" value="RVT_2"/>
</dbReference>
<dbReference type="Proteomes" id="UP000824469">
    <property type="component" value="Unassembled WGS sequence"/>
</dbReference>